<dbReference type="CDD" id="cd19531">
    <property type="entry name" value="LCL_NRPS-like"/>
    <property type="match status" value="1"/>
</dbReference>
<gene>
    <name evidence="6" type="ORF">C1J00_42400</name>
</gene>
<dbReference type="SUPFAM" id="SSF52777">
    <property type="entry name" value="CoA-dependent acyltransferases"/>
    <property type="match status" value="2"/>
</dbReference>
<feature type="non-terminal residue" evidence="6">
    <location>
        <position position="1"/>
    </location>
</feature>
<dbReference type="Proteomes" id="UP000235943">
    <property type="component" value="Unassembled WGS sequence"/>
</dbReference>
<dbReference type="Gene3D" id="1.10.1200.10">
    <property type="entry name" value="ACP-like"/>
    <property type="match status" value="1"/>
</dbReference>
<dbReference type="RefSeq" id="WP_146046396.1">
    <property type="nucleotide sequence ID" value="NZ_POUC01000750.1"/>
</dbReference>
<dbReference type="GO" id="GO:0043041">
    <property type="term" value="P:amino acid activation for nonribosomal peptide biosynthetic process"/>
    <property type="evidence" value="ECO:0007669"/>
    <property type="project" value="TreeGrafter"/>
</dbReference>
<dbReference type="SMART" id="SM00823">
    <property type="entry name" value="PKS_PP"/>
    <property type="match status" value="1"/>
</dbReference>
<dbReference type="GO" id="GO:0047527">
    <property type="term" value="F:2,3-dihydroxybenzoate-serine ligase activity"/>
    <property type="evidence" value="ECO:0007669"/>
    <property type="project" value="TreeGrafter"/>
</dbReference>
<dbReference type="FunFam" id="1.10.1200.10:FF:000005">
    <property type="entry name" value="Nonribosomal peptide synthetase 1"/>
    <property type="match status" value="1"/>
</dbReference>
<dbReference type="AlphaFoldDB" id="A0A2N8TBE4"/>
<dbReference type="SUPFAM" id="SSF56801">
    <property type="entry name" value="Acetyl-CoA synthetase-like"/>
    <property type="match status" value="1"/>
</dbReference>
<dbReference type="Pfam" id="PF00668">
    <property type="entry name" value="Condensation"/>
    <property type="match status" value="1"/>
</dbReference>
<dbReference type="GO" id="GO:0008610">
    <property type="term" value="P:lipid biosynthetic process"/>
    <property type="evidence" value="ECO:0007669"/>
    <property type="project" value="UniProtKB-ARBA"/>
</dbReference>
<dbReference type="GO" id="GO:0031177">
    <property type="term" value="F:phosphopantetheine binding"/>
    <property type="evidence" value="ECO:0007669"/>
    <property type="project" value="InterPro"/>
</dbReference>
<dbReference type="InterPro" id="IPR023213">
    <property type="entry name" value="CAT-like_dom_sf"/>
</dbReference>
<comment type="caution">
    <text evidence="6">The sequence shown here is derived from an EMBL/GenBank/DDBJ whole genome shotgun (WGS) entry which is preliminary data.</text>
</comment>
<accession>A0A2N8TBE4</accession>
<dbReference type="GO" id="GO:0005829">
    <property type="term" value="C:cytosol"/>
    <property type="evidence" value="ECO:0007669"/>
    <property type="project" value="TreeGrafter"/>
</dbReference>
<feature type="non-terminal residue" evidence="6">
    <location>
        <position position="713"/>
    </location>
</feature>
<name>A0A2N8TBE4_9ACTN</name>
<dbReference type="InterPro" id="IPR036736">
    <property type="entry name" value="ACP-like_sf"/>
</dbReference>
<evidence type="ECO:0000256" key="2">
    <source>
        <dbReference type="ARBA" id="ARBA00022450"/>
    </source>
</evidence>
<dbReference type="InterPro" id="IPR000873">
    <property type="entry name" value="AMP-dep_synth/lig_dom"/>
</dbReference>
<evidence type="ECO:0000256" key="3">
    <source>
        <dbReference type="ARBA" id="ARBA00022553"/>
    </source>
</evidence>
<feature type="compositionally biased region" description="Basic and acidic residues" evidence="4">
    <location>
        <begin position="1"/>
        <end position="11"/>
    </location>
</feature>
<dbReference type="Pfam" id="PF00501">
    <property type="entry name" value="AMP-binding"/>
    <property type="match status" value="1"/>
</dbReference>
<evidence type="ECO:0000259" key="5">
    <source>
        <dbReference type="PROSITE" id="PS50075"/>
    </source>
</evidence>
<evidence type="ECO:0000313" key="7">
    <source>
        <dbReference type="Proteomes" id="UP000235943"/>
    </source>
</evidence>
<dbReference type="PROSITE" id="PS50075">
    <property type="entry name" value="CARRIER"/>
    <property type="match status" value="1"/>
</dbReference>
<dbReference type="PANTHER" id="PTHR45527:SF1">
    <property type="entry name" value="FATTY ACID SYNTHASE"/>
    <property type="match status" value="1"/>
</dbReference>
<dbReference type="GO" id="GO:0009239">
    <property type="term" value="P:enterobactin biosynthetic process"/>
    <property type="evidence" value="ECO:0007669"/>
    <property type="project" value="TreeGrafter"/>
</dbReference>
<dbReference type="EMBL" id="POUC01000750">
    <property type="protein sequence ID" value="PNG16349.1"/>
    <property type="molecule type" value="Genomic_DNA"/>
</dbReference>
<dbReference type="PANTHER" id="PTHR45527">
    <property type="entry name" value="NONRIBOSOMAL PEPTIDE SYNTHETASE"/>
    <property type="match status" value="1"/>
</dbReference>
<comment type="cofactor">
    <cofactor evidence="1">
        <name>pantetheine 4'-phosphate</name>
        <dbReference type="ChEBI" id="CHEBI:47942"/>
    </cofactor>
</comment>
<dbReference type="Gene3D" id="3.30.559.30">
    <property type="entry name" value="Nonribosomal peptide synthetase, condensation domain"/>
    <property type="match status" value="1"/>
</dbReference>
<dbReference type="SUPFAM" id="SSF47336">
    <property type="entry name" value="ACP-like"/>
    <property type="match status" value="1"/>
</dbReference>
<dbReference type="InterPro" id="IPR006162">
    <property type="entry name" value="Ppantetheine_attach_site"/>
</dbReference>
<dbReference type="OrthoDB" id="2472181at2"/>
<feature type="domain" description="Carrier" evidence="5">
    <location>
        <begin position="29"/>
        <end position="104"/>
    </location>
</feature>
<organism evidence="6 7">
    <name type="scientific">Streptomyces cahuitamycinicus</name>
    <dbReference type="NCBI Taxonomy" id="2070367"/>
    <lineage>
        <taxon>Bacteria</taxon>
        <taxon>Bacillati</taxon>
        <taxon>Actinomycetota</taxon>
        <taxon>Actinomycetes</taxon>
        <taxon>Kitasatosporales</taxon>
        <taxon>Streptomycetaceae</taxon>
        <taxon>Streptomyces</taxon>
    </lineage>
</organism>
<feature type="region of interest" description="Disordered" evidence="4">
    <location>
        <begin position="1"/>
        <end position="31"/>
    </location>
</feature>
<keyword evidence="2" id="KW-0596">Phosphopantetheine</keyword>
<evidence type="ECO:0000256" key="4">
    <source>
        <dbReference type="SAM" id="MobiDB-lite"/>
    </source>
</evidence>
<dbReference type="PROSITE" id="PS00012">
    <property type="entry name" value="PHOSPHOPANTETHEINE"/>
    <property type="match status" value="1"/>
</dbReference>
<reference evidence="6 7" key="1">
    <citation type="submission" date="2018-01" db="EMBL/GenBank/DDBJ databases">
        <title>Draft genome sequence of Streptomyces sp. 13K301.</title>
        <authorList>
            <person name="Sahin N."/>
            <person name="Saygin H."/>
            <person name="Ay H."/>
        </authorList>
    </citation>
    <scope>NUCLEOTIDE SEQUENCE [LARGE SCALE GENOMIC DNA]</scope>
    <source>
        <strain evidence="6 7">13K301</strain>
    </source>
</reference>
<dbReference type="Gene3D" id="3.40.50.980">
    <property type="match status" value="2"/>
</dbReference>
<dbReference type="InterPro" id="IPR020806">
    <property type="entry name" value="PKS_PP-bd"/>
</dbReference>
<dbReference type="Pfam" id="PF00550">
    <property type="entry name" value="PP-binding"/>
    <property type="match status" value="1"/>
</dbReference>
<evidence type="ECO:0000256" key="1">
    <source>
        <dbReference type="ARBA" id="ARBA00001957"/>
    </source>
</evidence>
<protein>
    <submittedName>
        <fullName evidence="6">Non-ribosomal peptide synthetase</fullName>
    </submittedName>
</protein>
<dbReference type="InterPro" id="IPR001242">
    <property type="entry name" value="Condensation_dom"/>
</dbReference>
<evidence type="ECO:0000313" key="6">
    <source>
        <dbReference type="EMBL" id="PNG16349.1"/>
    </source>
</evidence>
<keyword evidence="3" id="KW-0597">Phosphoprotein</keyword>
<dbReference type="Gene3D" id="3.30.559.10">
    <property type="entry name" value="Chloramphenicol acetyltransferase-like domain"/>
    <property type="match status" value="1"/>
</dbReference>
<proteinExistence type="predicted"/>
<dbReference type="InterPro" id="IPR009081">
    <property type="entry name" value="PP-bd_ACP"/>
</dbReference>
<sequence>LTPSGKVDRRALPHPGSTRAEEPGTAYTAPRNPTEEALAAIWADVLGLEKVGIHDNFFELGGDSILSIQVISHARQALGGGLSPRLLFEAPTVAQLASAVAPEAQRAEEAAAIPAVPRDDLLPMSFGQQRLWFLEDFNEGGTAYHSAVGLRLTGTLDPAALRAAVGDLVARHEALRTTFDVADGRGVQIVHPVLEPEWRVEEAATEQRLRALAQEELARPYDLRNGPLVRVLLVRLATDEHICVLGMHHIVTDGWSMGVVTRELSELYTAHTQNRQPALPEVTIQYPDFAAWQRTRLEDDGLLDQHLDWWRQQLHGITPLDLPTDRPRPPVRSSTGGVQGFDVPAATVDGLKKLAGAQGATLFMALTAAVKAVFARYTGQRDIAVGTASAGRGGAGLEQLVGFLVNTVVLRSHIDPDASFSALLGQARETVLDAFAHADVPFERLVEAVQPERDTSRTPLVQAMVVLQNAPGGQLSLGDVDVDDYPLERDSALFDLTVEFQEYEGGLRALVEYSTELFDAPTVARFGEHLNTLLAGAVADPGQAVSALPMLTRGERERLVADWAVTPGIAPWDGTIHDRVGARAETTPDAIAVSCAGEHMTYRQLDEAANRLAHHLMSLGAGPGHLVALSVERGTQMAVCLLGILKSGAAYVPLDPAYPADRLAYMLEDSRATILVTHHGLNSGLPADDIRIVDVDAERDTLSALPATAPETE</sequence>
<keyword evidence="7" id="KW-1185">Reference proteome</keyword>
<dbReference type="GO" id="GO:0009366">
    <property type="term" value="C:enterobactin synthetase complex"/>
    <property type="evidence" value="ECO:0007669"/>
    <property type="project" value="TreeGrafter"/>
</dbReference>